<dbReference type="SUPFAM" id="SSF52833">
    <property type="entry name" value="Thioredoxin-like"/>
    <property type="match status" value="1"/>
</dbReference>
<comment type="similarity">
    <text evidence="1">Belongs to the GST superfamily. Phi family.</text>
</comment>
<dbReference type="EC" id="2.5.1.18" evidence="2"/>
<evidence type="ECO:0000259" key="5">
    <source>
        <dbReference type="PROSITE" id="PS50404"/>
    </source>
</evidence>
<protein>
    <recommendedName>
        <fullName evidence="2">glutathione transferase</fullName>
        <ecNumber evidence="2">2.5.1.18</ecNumber>
    </recommendedName>
</protein>
<organism evidence="6 7">
    <name type="scientific">Oryza sativa subsp. indica</name>
    <name type="common">Rice</name>
    <dbReference type="NCBI Taxonomy" id="39946"/>
    <lineage>
        <taxon>Eukaryota</taxon>
        <taxon>Viridiplantae</taxon>
        <taxon>Streptophyta</taxon>
        <taxon>Embryophyta</taxon>
        <taxon>Tracheophyta</taxon>
        <taxon>Spermatophyta</taxon>
        <taxon>Magnoliopsida</taxon>
        <taxon>Liliopsida</taxon>
        <taxon>Poales</taxon>
        <taxon>Poaceae</taxon>
        <taxon>BOP clade</taxon>
        <taxon>Oryzoideae</taxon>
        <taxon>Oryzeae</taxon>
        <taxon>Oryzinae</taxon>
        <taxon>Oryza</taxon>
        <taxon>Oryza sativa</taxon>
    </lineage>
</organism>
<feature type="domain" description="GST N-terminal" evidence="5">
    <location>
        <begin position="2"/>
        <end position="90"/>
    </location>
</feature>
<dbReference type="Gramene" id="BGIOSGA001623-TA">
    <property type="protein sequence ID" value="BGIOSGA001623-PA"/>
    <property type="gene ID" value="BGIOSGA001623"/>
</dbReference>
<dbReference type="Gene3D" id="3.40.30.10">
    <property type="entry name" value="Glutaredoxin"/>
    <property type="match status" value="1"/>
</dbReference>
<sequence length="90" mass="9967">MAPVKVFGPAMSTNVARVLVCLEEVGVEYELVNIDFKAMEHKSPEHLKRNPFGQDASFPGRGSASLRSVVLLYSWTGVVNSWGDIMRTQN</sequence>
<dbReference type="GO" id="GO:0005737">
    <property type="term" value="C:cytoplasm"/>
    <property type="evidence" value="ECO:0007669"/>
    <property type="project" value="TreeGrafter"/>
</dbReference>
<dbReference type="EMBL" id="CM000126">
    <property type="protein sequence ID" value="EEC70666.1"/>
    <property type="molecule type" value="Genomic_DNA"/>
</dbReference>
<keyword evidence="7" id="KW-1185">Reference proteome</keyword>
<name>B8A891_ORYSI</name>
<evidence type="ECO:0000256" key="3">
    <source>
        <dbReference type="ARBA" id="ARBA00022679"/>
    </source>
</evidence>
<dbReference type="STRING" id="39946.B8A891"/>
<dbReference type="Pfam" id="PF02798">
    <property type="entry name" value="GST_N"/>
    <property type="match status" value="1"/>
</dbReference>
<dbReference type="GO" id="GO:0043295">
    <property type="term" value="F:glutathione binding"/>
    <property type="evidence" value="ECO:0007669"/>
    <property type="project" value="TreeGrafter"/>
</dbReference>
<dbReference type="Proteomes" id="UP000007015">
    <property type="component" value="Chromosome 1"/>
</dbReference>
<dbReference type="HOGENOM" id="CLU_2444750_0_0_1"/>
<evidence type="ECO:0000256" key="4">
    <source>
        <dbReference type="ARBA" id="ARBA00047960"/>
    </source>
</evidence>
<dbReference type="FunFam" id="3.40.30.10:FF:000016">
    <property type="entry name" value="Glutathione S-transferase F2"/>
    <property type="match status" value="1"/>
</dbReference>
<dbReference type="PANTHER" id="PTHR43900:SF49">
    <property type="entry name" value="GLUTATHIONE S-TRANSFERASE GSTF1-RELATED"/>
    <property type="match status" value="1"/>
</dbReference>
<dbReference type="PROSITE" id="PS50404">
    <property type="entry name" value="GST_NTER"/>
    <property type="match status" value="1"/>
</dbReference>
<evidence type="ECO:0000313" key="6">
    <source>
        <dbReference type="EMBL" id="EEC70666.1"/>
    </source>
</evidence>
<proteinExistence type="inferred from homology"/>
<evidence type="ECO:0000256" key="2">
    <source>
        <dbReference type="ARBA" id="ARBA00012452"/>
    </source>
</evidence>
<dbReference type="PANTHER" id="PTHR43900">
    <property type="entry name" value="GLUTATHIONE S-TRANSFERASE RHO"/>
    <property type="match status" value="1"/>
</dbReference>
<dbReference type="AlphaFoldDB" id="B8A891"/>
<accession>B8A891</accession>
<evidence type="ECO:0000313" key="7">
    <source>
        <dbReference type="Proteomes" id="UP000007015"/>
    </source>
</evidence>
<gene>
    <name evidence="6" type="ORF">OsI_01966</name>
</gene>
<dbReference type="GO" id="GO:0004364">
    <property type="term" value="F:glutathione transferase activity"/>
    <property type="evidence" value="ECO:0007669"/>
    <property type="project" value="UniProtKB-EC"/>
</dbReference>
<dbReference type="InterPro" id="IPR036249">
    <property type="entry name" value="Thioredoxin-like_sf"/>
</dbReference>
<reference evidence="6 7" key="1">
    <citation type="journal article" date="2005" name="PLoS Biol.">
        <title>The genomes of Oryza sativa: a history of duplications.</title>
        <authorList>
            <person name="Yu J."/>
            <person name="Wang J."/>
            <person name="Lin W."/>
            <person name="Li S."/>
            <person name="Li H."/>
            <person name="Zhou J."/>
            <person name="Ni P."/>
            <person name="Dong W."/>
            <person name="Hu S."/>
            <person name="Zeng C."/>
            <person name="Zhang J."/>
            <person name="Zhang Y."/>
            <person name="Li R."/>
            <person name="Xu Z."/>
            <person name="Li S."/>
            <person name="Li X."/>
            <person name="Zheng H."/>
            <person name="Cong L."/>
            <person name="Lin L."/>
            <person name="Yin J."/>
            <person name="Geng J."/>
            <person name="Li G."/>
            <person name="Shi J."/>
            <person name="Liu J."/>
            <person name="Lv H."/>
            <person name="Li J."/>
            <person name="Wang J."/>
            <person name="Deng Y."/>
            <person name="Ran L."/>
            <person name="Shi X."/>
            <person name="Wang X."/>
            <person name="Wu Q."/>
            <person name="Li C."/>
            <person name="Ren X."/>
            <person name="Wang J."/>
            <person name="Wang X."/>
            <person name="Li D."/>
            <person name="Liu D."/>
            <person name="Zhang X."/>
            <person name="Ji Z."/>
            <person name="Zhao W."/>
            <person name="Sun Y."/>
            <person name="Zhang Z."/>
            <person name="Bao J."/>
            <person name="Han Y."/>
            <person name="Dong L."/>
            <person name="Ji J."/>
            <person name="Chen P."/>
            <person name="Wu S."/>
            <person name="Liu J."/>
            <person name="Xiao Y."/>
            <person name="Bu D."/>
            <person name="Tan J."/>
            <person name="Yang L."/>
            <person name="Ye C."/>
            <person name="Zhang J."/>
            <person name="Xu J."/>
            <person name="Zhou Y."/>
            <person name="Yu Y."/>
            <person name="Zhang B."/>
            <person name="Zhuang S."/>
            <person name="Wei H."/>
            <person name="Liu B."/>
            <person name="Lei M."/>
            <person name="Yu H."/>
            <person name="Li Y."/>
            <person name="Xu H."/>
            <person name="Wei S."/>
            <person name="He X."/>
            <person name="Fang L."/>
            <person name="Zhang Z."/>
            <person name="Zhang Y."/>
            <person name="Huang X."/>
            <person name="Su Z."/>
            <person name="Tong W."/>
            <person name="Li J."/>
            <person name="Tong Z."/>
            <person name="Li S."/>
            <person name="Ye J."/>
            <person name="Wang L."/>
            <person name="Fang L."/>
            <person name="Lei T."/>
            <person name="Chen C."/>
            <person name="Chen H."/>
            <person name="Xu Z."/>
            <person name="Li H."/>
            <person name="Huang H."/>
            <person name="Zhang F."/>
            <person name="Xu H."/>
            <person name="Li N."/>
            <person name="Zhao C."/>
            <person name="Li S."/>
            <person name="Dong L."/>
            <person name="Huang Y."/>
            <person name="Li L."/>
            <person name="Xi Y."/>
            <person name="Qi Q."/>
            <person name="Li W."/>
            <person name="Zhang B."/>
            <person name="Hu W."/>
            <person name="Zhang Y."/>
            <person name="Tian X."/>
            <person name="Jiao Y."/>
            <person name="Liang X."/>
            <person name="Jin J."/>
            <person name="Gao L."/>
            <person name="Zheng W."/>
            <person name="Hao B."/>
            <person name="Liu S."/>
            <person name="Wang W."/>
            <person name="Yuan L."/>
            <person name="Cao M."/>
            <person name="McDermott J."/>
            <person name="Samudrala R."/>
            <person name="Wang J."/>
            <person name="Wong G.K."/>
            <person name="Yang H."/>
        </authorList>
    </citation>
    <scope>NUCLEOTIDE SEQUENCE [LARGE SCALE GENOMIC DNA]</scope>
    <source>
        <strain evidence="7">cv. 93-11</strain>
    </source>
</reference>
<evidence type="ECO:0000256" key="1">
    <source>
        <dbReference type="ARBA" id="ARBA00010128"/>
    </source>
</evidence>
<comment type="catalytic activity">
    <reaction evidence="4">
        <text>RX + glutathione = an S-substituted glutathione + a halide anion + H(+)</text>
        <dbReference type="Rhea" id="RHEA:16437"/>
        <dbReference type="ChEBI" id="CHEBI:15378"/>
        <dbReference type="ChEBI" id="CHEBI:16042"/>
        <dbReference type="ChEBI" id="CHEBI:17792"/>
        <dbReference type="ChEBI" id="CHEBI:57925"/>
        <dbReference type="ChEBI" id="CHEBI:90779"/>
        <dbReference type="EC" id="2.5.1.18"/>
    </reaction>
</comment>
<dbReference type="GO" id="GO:0006749">
    <property type="term" value="P:glutathione metabolic process"/>
    <property type="evidence" value="ECO:0007669"/>
    <property type="project" value="TreeGrafter"/>
</dbReference>
<keyword evidence="3" id="KW-0808">Transferase</keyword>
<dbReference type="InterPro" id="IPR004045">
    <property type="entry name" value="Glutathione_S-Trfase_N"/>
</dbReference>